<evidence type="ECO:0000256" key="2">
    <source>
        <dbReference type="ARBA" id="ARBA00004856"/>
    </source>
</evidence>
<dbReference type="InterPro" id="IPR036909">
    <property type="entry name" value="Cyt_c-like_dom_sf"/>
</dbReference>
<dbReference type="CDD" id="cd02968">
    <property type="entry name" value="SCO"/>
    <property type="match status" value="1"/>
</dbReference>
<evidence type="ECO:0000256" key="8">
    <source>
        <dbReference type="ARBA" id="ARBA00022764"/>
    </source>
</evidence>
<feature type="signal peptide" evidence="19">
    <location>
        <begin position="1"/>
        <end position="19"/>
    </location>
</feature>
<dbReference type="PROSITE" id="PS51007">
    <property type="entry name" value="CYTC"/>
    <property type="match status" value="1"/>
</dbReference>
<evidence type="ECO:0000256" key="1">
    <source>
        <dbReference type="ARBA" id="ARBA00004418"/>
    </source>
</evidence>
<evidence type="ECO:0000256" key="6">
    <source>
        <dbReference type="ARBA" id="ARBA00022723"/>
    </source>
</evidence>
<dbReference type="GO" id="GO:0020037">
    <property type="term" value="F:heme binding"/>
    <property type="evidence" value="ECO:0007669"/>
    <property type="project" value="InterPro"/>
</dbReference>
<gene>
    <name evidence="22" type="ORF">DM484_23700</name>
</gene>
<keyword evidence="9" id="KW-0249">Electron transport</keyword>
<feature type="chain" id="PRO_5016120221" description="Methylamine utilization protein MauG" evidence="19">
    <location>
        <begin position="20"/>
        <end position="632"/>
    </location>
</feature>
<evidence type="ECO:0000256" key="5">
    <source>
        <dbReference type="ARBA" id="ARBA00022617"/>
    </source>
</evidence>
<reference evidence="22 23" key="1">
    <citation type="journal article" date="2018" name="Aquat. Microb. Ecol.">
        <title>Gammaproteobacterial methanotrophs dominate.</title>
        <authorList>
            <person name="Rissanen A.J."/>
            <person name="Saarenheimo J."/>
            <person name="Tiirola M."/>
            <person name="Peura S."/>
            <person name="Aalto S.L."/>
            <person name="Karvinen A."/>
            <person name="Nykanen H."/>
        </authorList>
    </citation>
    <scope>NUCLEOTIDE SEQUENCE [LARGE SCALE GENOMIC DNA]</scope>
    <source>
        <strain evidence="22">AMbin10</strain>
    </source>
</reference>
<comment type="caution">
    <text evidence="22">The sequence shown here is derived from an EMBL/GenBank/DDBJ whole genome shotgun (WGS) entry which is preliminary data.</text>
</comment>
<feature type="domain" description="Cytochrome c" evidence="20">
    <location>
        <begin position="453"/>
        <end position="612"/>
    </location>
</feature>
<evidence type="ECO:0000256" key="19">
    <source>
        <dbReference type="SAM" id="SignalP"/>
    </source>
</evidence>
<evidence type="ECO:0000256" key="4">
    <source>
        <dbReference type="ARBA" id="ARBA00022448"/>
    </source>
</evidence>
<dbReference type="Proteomes" id="UP000249396">
    <property type="component" value="Unassembled WGS sequence"/>
</dbReference>
<evidence type="ECO:0000313" key="22">
    <source>
        <dbReference type="EMBL" id="PZN72901.1"/>
    </source>
</evidence>
<evidence type="ECO:0000259" key="20">
    <source>
        <dbReference type="PROSITE" id="PS51007"/>
    </source>
</evidence>
<proteinExistence type="inferred from homology"/>
<keyword evidence="12 15" id="KW-0186">Copper</keyword>
<comment type="function">
    <text evidence="13">Involved in methylamine metabolism. Essential for the maturation of the beta subunit of MADH, presumably via a step in the biosynthesis of tryptophan tryptophylquinone (TTQ), the cofactor of MADH.</text>
</comment>
<dbReference type="InterPro" id="IPR004852">
    <property type="entry name" value="Di-haem_cyt_c_peroxidsae"/>
</dbReference>
<evidence type="ECO:0000256" key="18">
    <source>
        <dbReference type="SAM" id="MobiDB-lite"/>
    </source>
</evidence>
<dbReference type="Pfam" id="PF03150">
    <property type="entry name" value="CCP_MauG"/>
    <property type="match status" value="1"/>
</dbReference>
<dbReference type="InterPro" id="IPR003782">
    <property type="entry name" value="SCO1/SenC"/>
</dbReference>
<keyword evidence="10" id="KW-0560">Oxidoreductase</keyword>
<dbReference type="InterPro" id="IPR009056">
    <property type="entry name" value="Cyt_c-like_dom"/>
</dbReference>
<dbReference type="GO" id="GO:0046872">
    <property type="term" value="F:metal ion binding"/>
    <property type="evidence" value="ECO:0007669"/>
    <property type="project" value="UniProtKB-KW"/>
</dbReference>
<evidence type="ECO:0000256" key="13">
    <source>
        <dbReference type="ARBA" id="ARBA00058991"/>
    </source>
</evidence>
<evidence type="ECO:0000256" key="17">
    <source>
        <dbReference type="PROSITE-ProRule" id="PRU00433"/>
    </source>
</evidence>
<dbReference type="GO" id="GO:0042597">
    <property type="term" value="C:periplasmic space"/>
    <property type="evidence" value="ECO:0007669"/>
    <property type="project" value="UniProtKB-SubCell"/>
</dbReference>
<comment type="similarity">
    <text evidence="3">Belongs to the SCO1/2 family.</text>
</comment>
<evidence type="ECO:0000256" key="11">
    <source>
        <dbReference type="ARBA" id="ARBA00023004"/>
    </source>
</evidence>
<dbReference type="EMBL" id="QJPH01000472">
    <property type="protein sequence ID" value="PZN72901.1"/>
    <property type="molecule type" value="Genomic_DNA"/>
</dbReference>
<keyword evidence="6 15" id="KW-0479">Metal-binding</keyword>
<keyword evidence="8" id="KW-0574">Periplasm</keyword>
<keyword evidence="11 17" id="KW-0408">Iron</keyword>
<evidence type="ECO:0000259" key="21">
    <source>
        <dbReference type="PROSITE" id="PS51352"/>
    </source>
</evidence>
<evidence type="ECO:0000256" key="15">
    <source>
        <dbReference type="PIRSR" id="PIRSR603782-1"/>
    </source>
</evidence>
<feature type="binding site" evidence="15">
    <location>
        <position position="93"/>
    </location>
    <ligand>
        <name>Cu cation</name>
        <dbReference type="ChEBI" id="CHEBI:23378"/>
    </ligand>
</feature>
<evidence type="ECO:0000256" key="14">
    <source>
        <dbReference type="ARBA" id="ARBA00073576"/>
    </source>
</evidence>
<feature type="binding site" evidence="15">
    <location>
        <position position="87"/>
    </location>
    <ligand>
        <name>Cu cation</name>
        <dbReference type="ChEBI" id="CHEBI:23378"/>
    </ligand>
</feature>
<dbReference type="InterPro" id="IPR051395">
    <property type="entry name" value="Cytochrome_c_Peroxidase/MauG"/>
</dbReference>
<dbReference type="SUPFAM" id="SSF52833">
    <property type="entry name" value="Thioredoxin-like"/>
    <property type="match status" value="1"/>
</dbReference>
<feature type="disulfide bond" description="Redox-active" evidence="16">
    <location>
        <begin position="87"/>
        <end position="93"/>
    </location>
</feature>
<evidence type="ECO:0000256" key="10">
    <source>
        <dbReference type="ARBA" id="ARBA00023002"/>
    </source>
</evidence>
<evidence type="ECO:0000256" key="16">
    <source>
        <dbReference type="PIRSR" id="PIRSR603782-2"/>
    </source>
</evidence>
<keyword evidence="7 19" id="KW-0732">Signal</keyword>
<dbReference type="GO" id="GO:0004130">
    <property type="term" value="F:cytochrome-c peroxidase activity"/>
    <property type="evidence" value="ECO:0007669"/>
    <property type="project" value="TreeGrafter"/>
</dbReference>
<dbReference type="AlphaFoldDB" id="A0A2W4QL73"/>
<feature type="binding site" evidence="15">
    <location>
        <position position="186"/>
    </location>
    <ligand>
        <name>Cu cation</name>
        <dbReference type="ChEBI" id="CHEBI:23378"/>
    </ligand>
</feature>
<dbReference type="FunFam" id="1.10.760.10:FF:000019">
    <property type="entry name" value="Di-heme cytochrome C peroxidase"/>
    <property type="match status" value="1"/>
</dbReference>
<dbReference type="PANTHER" id="PTHR30600:SF10">
    <property type="entry name" value="BLL6722 PROTEIN"/>
    <property type="match status" value="1"/>
</dbReference>
<feature type="domain" description="Thioredoxin" evidence="21">
    <location>
        <begin position="48"/>
        <end position="222"/>
    </location>
</feature>
<comment type="subcellular location">
    <subcellularLocation>
        <location evidence="1">Periplasm</location>
    </subcellularLocation>
</comment>
<dbReference type="InterPro" id="IPR013766">
    <property type="entry name" value="Thioredoxin_domain"/>
</dbReference>
<dbReference type="Pfam" id="PF02630">
    <property type="entry name" value="SCO1-SenC"/>
    <property type="match status" value="1"/>
</dbReference>
<feature type="region of interest" description="Disordered" evidence="18">
    <location>
        <begin position="225"/>
        <end position="255"/>
    </location>
</feature>
<organism evidence="22 23">
    <name type="scientific">Candidatus Methylumidiphilus alinenensis</name>
    <dbReference type="NCBI Taxonomy" id="2202197"/>
    <lineage>
        <taxon>Bacteria</taxon>
        <taxon>Pseudomonadati</taxon>
        <taxon>Pseudomonadota</taxon>
        <taxon>Gammaproteobacteria</taxon>
        <taxon>Methylococcales</taxon>
        <taxon>Candidatus Methylumidiphilus</taxon>
    </lineage>
</organism>
<keyword evidence="5 17" id="KW-0349">Heme</keyword>
<dbReference type="PROSITE" id="PS51352">
    <property type="entry name" value="THIOREDOXIN_2"/>
    <property type="match status" value="1"/>
</dbReference>
<evidence type="ECO:0000313" key="23">
    <source>
        <dbReference type="Proteomes" id="UP000249396"/>
    </source>
</evidence>
<evidence type="ECO:0000256" key="7">
    <source>
        <dbReference type="ARBA" id="ARBA00022729"/>
    </source>
</evidence>
<name>A0A2W4QL73_9GAMM</name>
<evidence type="ECO:0000256" key="12">
    <source>
        <dbReference type="ARBA" id="ARBA00023008"/>
    </source>
</evidence>
<keyword evidence="4" id="KW-0813">Transport</keyword>
<accession>A0A2W4QL73</accession>
<evidence type="ECO:0000256" key="9">
    <source>
        <dbReference type="ARBA" id="ARBA00022982"/>
    </source>
</evidence>
<sequence>MNLVTFFLISFLVWVSVNAEEAAPQPRDLAPGYSPLPFPAPKPGSYQLPEMGSAADGKVLDVDGKTRKLHDLYGDKLVLLSFIYATCDDANGCPLATSVLQKIKAKLKTSPELAGKLRLITLSFNPEHDTPQAMAHYGQAFQDAGVEWLFLTTASEADIQPILKAYGQSVEKEFDEKGQPTGKYSHLLRVFLIDQHKQIRNTYTVSVLHPDTVVADIETLLKETGETAKKPTQPSDVTKANLLRPGDDKSGYESKQYQTHSVALAQRKGKPADLLKLAQNPPLGLPKVPTPKDNPLSREKIELGRKLFFDRRLSLNNTFSCAMCHIPEQGYTSQEQATAVGVEGRTVRRNSPTLYNVAYAERLFHDGRESTLENQVWGPFLAHNEMANPSIGFVTDKLKALSDYRGLFEKAFHRGPSMETVGQAIASYERTLISANSPFDRWHYGKQPGVLSEQAKNGLELFSGKAGCSRCHVINDRQALFTDNQLHNTGLGYRESMKKQPAKQPVQVAPGISFDMDATTIGTVGEEKQNDLGLYEITQNPADRWKYKTPSLRNIALTAPYMHNGVLANLKDVLEFYNKGGEPNENLDPLIKPLGLSEAEINALVELLQALTGDNIETLVLDAYAAPVGNAH</sequence>
<dbReference type="Gene3D" id="3.40.30.10">
    <property type="entry name" value="Glutaredoxin"/>
    <property type="match status" value="1"/>
</dbReference>
<keyword evidence="16" id="KW-1015">Disulfide bond</keyword>
<protein>
    <recommendedName>
        <fullName evidence="14">Methylamine utilization protein MauG</fullName>
    </recommendedName>
</protein>
<dbReference type="InterPro" id="IPR036249">
    <property type="entry name" value="Thioredoxin-like_sf"/>
</dbReference>
<dbReference type="GO" id="GO:0009055">
    <property type="term" value="F:electron transfer activity"/>
    <property type="evidence" value="ECO:0007669"/>
    <property type="project" value="InterPro"/>
</dbReference>
<comment type="pathway">
    <text evidence="2">One-carbon metabolism; methylamine degradation.</text>
</comment>
<dbReference type="SUPFAM" id="SSF46626">
    <property type="entry name" value="Cytochrome c"/>
    <property type="match status" value="2"/>
</dbReference>
<evidence type="ECO:0000256" key="3">
    <source>
        <dbReference type="ARBA" id="ARBA00010996"/>
    </source>
</evidence>
<dbReference type="PANTHER" id="PTHR30600">
    <property type="entry name" value="CYTOCHROME C PEROXIDASE-RELATED"/>
    <property type="match status" value="1"/>
</dbReference>
<dbReference type="Gene3D" id="1.10.760.10">
    <property type="entry name" value="Cytochrome c-like domain"/>
    <property type="match status" value="2"/>
</dbReference>